<keyword evidence="3 5" id="KW-1133">Transmembrane helix</keyword>
<evidence type="ECO:0000256" key="1">
    <source>
        <dbReference type="ARBA" id="ARBA00004141"/>
    </source>
</evidence>
<proteinExistence type="predicted"/>
<evidence type="ECO:0000256" key="3">
    <source>
        <dbReference type="ARBA" id="ARBA00022989"/>
    </source>
</evidence>
<dbReference type="InterPro" id="IPR004695">
    <property type="entry name" value="SLAC1/Mae1/Ssu1/TehA"/>
</dbReference>
<evidence type="ECO:0000256" key="4">
    <source>
        <dbReference type="ARBA" id="ARBA00023136"/>
    </source>
</evidence>
<dbReference type="Gene3D" id="1.50.10.150">
    <property type="entry name" value="Voltage-dependent anion channel"/>
    <property type="match status" value="1"/>
</dbReference>
<dbReference type="Proteomes" id="UP000190675">
    <property type="component" value="Chromosome I"/>
</dbReference>
<feature type="transmembrane region" description="Helical" evidence="5">
    <location>
        <begin position="38"/>
        <end position="60"/>
    </location>
</feature>
<organism evidence="6 7">
    <name type="scientific">Bradyrhizobium erythrophlei</name>
    <dbReference type="NCBI Taxonomy" id="1437360"/>
    <lineage>
        <taxon>Bacteria</taxon>
        <taxon>Pseudomonadati</taxon>
        <taxon>Pseudomonadota</taxon>
        <taxon>Alphaproteobacteria</taxon>
        <taxon>Hyphomicrobiales</taxon>
        <taxon>Nitrobacteraceae</taxon>
        <taxon>Bradyrhizobium</taxon>
    </lineage>
</organism>
<name>A0A1M5T608_9BRAD</name>
<keyword evidence="4 5" id="KW-0472">Membrane</keyword>
<dbReference type="GO" id="GO:0055085">
    <property type="term" value="P:transmembrane transport"/>
    <property type="evidence" value="ECO:0007669"/>
    <property type="project" value="InterPro"/>
</dbReference>
<protein>
    <submittedName>
        <fullName evidence="6">Voltage-dependent anion channel</fullName>
    </submittedName>
</protein>
<dbReference type="Pfam" id="PF03595">
    <property type="entry name" value="SLAC1"/>
    <property type="match status" value="1"/>
</dbReference>
<evidence type="ECO:0000256" key="2">
    <source>
        <dbReference type="ARBA" id="ARBA00022692"/>
    </source>
</evidence>
<reference evidence="6 7" key="1">
    <citation type="submission" date="2016-11" db="EMBL/GenBank/DDBJ databases">
        <authorList>
            <person name="Jaros S."/>
            <person name="Januszkiewicz K."/>
            <person name="Wedrychowicz H."/>
        </authorList>
    </citation>
    <scope>NUCLEOTIDE SEQUENCE [LARGE SCALE GENOMIC DNA]</scope>
    <source>
        <strain evidence="6 7">GAS242</strain>
    </source>
</reference>
<evidence type="ECO:0000313" key="6">
    <source>
        <dbReference type="EMBL" id="SHH46030.1"/>
    </source>
</evidence>
<dbReference type="EMBL" id="LT670818">
    <property type="protein sequence ID" value="SHH46030.1"/>
    <property type="molecule type" value="Genomic_DNA"/>
</dbReference>
<accession>A0A1M5T608</accession>
<dbReference type="GO" id="GO:0016020">
    <property type="term" value="C:membrane"/>
    <property type="evidence" value="ECO:0007669"/>
    <property type="project" value="UniProtKB-SubCell"/>
</dbReference>
<dbReference type="InterPro" id="IPR038665">
    <property type="entry name" value="Voltage-dep_anion_channel_sf"/>
</dbReference>
<dbReference type="AlphaFoldDB" id="A0A1M5T608"/>
<evidence type="ECO:0000313" key="7">
    <source>
        <dbReference type="Proteomes" id="UP000190675"/>
    </source>
</evidence>
<evidence type="ECO:0000256" key="5">
    <source>
        <dbReference type="SAM" id="Phobius"/>
    </source>
</evidence>
<sequence length="111" mass="12161">MVGEALMALAAIVWALLLLLFILRWVFSREESLGEAHHPVQCYFIGLAGVSTMLIALAALPHSRLVAERRPRNPSPPDDSGRRNHLIWPSNLAAPLALFDSCRNASRPPAA</sequence>
<gene>
    <name evidence="6" type="ORF">SAMN05444169_7571</name>
</gene>
<keyword evidence="2 5" id="KW-0812">Transmembrane</keyword>
<comment type="subcellular location">
    <subcellularLocation>
        <location evidence="1">Membrane</location>
        <topology evidence="1">Multi-pass membrane protein</topology>
    </subcellularLocation>
</comment>